<keyword evidence="6 9" id="KW-1133">Transmembrane helix</keyword>
<evidence type="ECO:0000256" key="7">
    <source>
        <dbReference type="ARBA" id="ARBA00023136"/>
    </source>
</evidence>
<dbReference type="Pfam" id="PF02632">
    <property type="entry name" value="BioY"/>
    <property type="match status" value="1"/>
</dbReference>
<proteinExistence type="inferred from homology"/>
<feature type="transmembrane region" description="Helical" evidence="9">
    <location>
        <begin position="130"/>
        <end position="147"/>
    </location>
</feature>
<evidence type="ECO:0000256" key="9">
    <source>
        <dbReference type="SAM" id="Phobius"/>
    </source>
</evidence>
<dbReference type="EMBL" id="MAQA01000070">
    <property type="protein sequence ID" value="OCI29537.1"/>
    <property type="molecule type" value="Genomic_DNA"/>
</dbReference>
<evidence type="ECO:0000256" key="8">
    <source>
        <dbReference type="SAM" id="MobiDB-lite"/>
    </source>
</evidence>
<dbReference type="PANTHER" id="PTHR34295">
    <property type="entry name" value="BIOTIN TRANSPORTER BIOY"/>
    <property type="match status" value="1"/>
</dbReference>
<organism evidence="10 11">
    <name type="scientific">Oerskovia enterophila</name>
    <dbReference type="NCBI Taxonomy" id="43678"/>
    <lineage>
        <taxon>Bacteria</taxon>
        <taxon>Bacillati</taxon>
        <taxon>Actinomycetota</taxon>
        <taxon>Actinomycetes</taxon>
        <taxon>Micrococcales</taxon>
        <taxon>Cellulomonadaceae</taxon>
        <taxon>Oerskovia</taxon>
    </lineage>
</organism>
<comment type="similarity">
    <text evidence="2">Belongs to the BioY family.</text>
</comment>
<protein>
    <submittedName>
        <fullName evidence="10">Biotin transporter BioY</fullName>
    </submittedName>
</protein>
<evidence type="ECO:0000313" key="10">
    <source>
        <dbReference type="EMBL" id="OCI29537.1"/>
    </source>
</evidence>
<evidence type="ECO:0000256" key="2">
    <source>
        <dbReference type="ARBA" id="ARBA00010692"/>
    </source>
</evidence>
<dbReference type="InterPro" id="IPR003784">
    <property type="entry name" value="BioY"/>
</dbReference>
<dbReference type="Gene3D" id="1.10.1760.20">
    <property type="match status" value="1"/>
</dbReference>
<dbReference type="Proteomes" id="UP000093412">
    <property type="component" value="Unassembled WGS sequence"/>
</dbReference>
<evidence type="ECO:0000256" key="3">
    <source>
        <dbReference type="ARBA" id="ARBA00022448"/>
    </source>
</evidence>
<evidence type="ECO:0000256" key="6">
    <source>
        <dbReference type="ARBA" id="ARBA00022989"/>
    </source>
</evidence>
<keyword evidence="5 9" id="KW-0812">Transmembrane</keyword>
<feature type="transmembrane region" description="Helical" evidence="9">
    <location>
        <begin position="84"/>
        <end position="110"/>
    </location>
</feature>
<reference evidence="10 11" key="1">
    <citation type="submission" date="2016-06" db="EMBL/GenBank/DDBJ databases">
        <title>Genome sequence of Oerskovia enterophila DSM 43852.</title>
        <authorList>
            <person name="Poehlein A."/>
            <person name="Jag V."/>
            <person name="Bengelsdorf F.R."/>
            <person name="Daniel R."/>
            <person name="Duerre P."/>
        </authorList>
    </citation>
    <scope>NUCLEOTIDE SEQUENCE [LARGE SCALE GENOMIC DNA]</scope>
    <source>
        <strain evidence="10 11">DSM 43852</strain>
    </source>
</reference>
<keyword evidence="4" id="KW-1003">Cell membrane</keyword>
<evidence type="ECO:0000256" key="4">
    <source>
        <dbReference type="ARBA" id="ARBA00022475"/>
    </source>
</evidence>
<evidence type="ECO:0000313" key="11">
    <source>
        <dbReference type="Proteomes" id="UP000093412"/>
    </source>
</evidence>
<feature type="transmembrane region" description="Helical" evidence="9">
    <location>
        <begin position="159"/>
        <end position="181"/>
    </location>
</feature>
<feature type="region of interest" description="Disordered" evidence="8">
    <location>
        <begin position="1"/>
        <end position="36"/>
    </location>
</feature>
<comment type="caution">
    <text evidence="10">The sequence shown here is derived from an EMBL/GenBank/DDBJ whole genome shotgun (WGS) entry which is preliminary data.</text>
</comment>
<accession>A0ABX2XZ03</accession>
<evidence type="ECO:0000256" key="1">
    <source>
        <dbReference type="ARBA" id="ARBA00004651"/>
    </source>
</evidence>
<evidence type="ECO:0000256" key="5">
    <source>
        <dbReference type="ARBA" id="ARBA00022692"/>
    </source>
</evidence>
<gene>
    <name evidence="10" type="primary">bioY</name>
    <name evidence="10" type="ORF">OERS_37870</name>
</gene>
<comment type="subcellular location">
    <subcellularLocation>
        <location evidence="1">Cell membrane</location>
        <topology evidence="1">Multi-pass membrane protein</topology>
    </subcellularLocation>
</comment>
<sequence>MARPVRTDLPADVPIDVPGSEHPDVPTTPDQPAAALDPASSRWRLTAADAARIATFAALTAVLGMPGSLALFGNAVPITLQTLGVMLAGALLGAWRGALAMLTFLALVAAGLPLLSGGRGGPAVFVGPSVGYLIGFVVGAAVVGLIVERFRTLTFWRVLAASVVGGMLVMYALGIPLHALVTGFPLQTVATGSLMYLPGDVLKAVIAASVTVGVVRAYPAASPLRRPQSPGRSTGQRPAASPTA</sequence>
<feature type="transmembrane region" description="Helical" evidence="9">
    <location>
        <begin position="201"/>
        <end position="218"/>
    </location>
</feature>
<feature type="region of interest" description="Disordered" evidence="8">
    <location>
        <begin position="223"/>
        <end position="244"/>
    </location>
</feature>
<keyword evidence="3" id="KW-0813">Transport</keyword>
<feature type="compositionally biased region" description="Polar residues" evidence="8">
    <location>
        <begin position="230"/>
        <end position="244"/>
    </location>
</feature>
<dbReference type="RefSeq" id="WP_248948758.1">
    <property type="nucleotide sequence ID" value="NZ_MAQA01000070.1"/>
</dbReference>
<dbReference type="PANTHER" id="PTHR34295:SF4">
    <property type="entry name" value="BIOTIN TRANSPORTER BIOY-RELATED"/>
    <property type="match status" value="1"/>
</dbReference>
<name>A0ABX2XZ03_9CELL</name>
<feature type="transmembrane region" description="Helical" evidence="9">
    <location>
        <begin position="50"/>
        <end position="72"/>
    </location>
</feature>
<keyword evidence="7 9" id="KW-0472">Membrane</keyword>
<keyword evidence="11" id="KW-1185">Reference proteome</keyword>